<dbReference type="HOGENOM" id="CLU_1922130_0_0_1"/>
<protein>
    <submittedName>
        <fullName evidence="2">Uncharacterized protein</fullName>
    </submittedName>
</protein>
<organism evidence="2 3">
    <name type="scientific">Pisolithus tinctorius Marx 270</name>
    <dbReference type="NCBI Taxonomy" id="870435"/>
    <lineage>
        <taxon>Eukaryota</taxon>
        <taxon>Fungi</taxon>
        <taxon>Dikarya</taxon>
        <taxon>Basidiomycota</taxon>
        <taxon>Agaricomycotina</taxon>
        <taxon>Agaricomycetes</taxon>
        <taxon>Agaricomycetidae</taxon>
        <taxon>Boletales</taxon>
        <taxon>Sclerodermatineae</taxon>
        <taxon>Pisolithaceae</taxon>
        <taxon>Pisolithus</taxon>
    </lineage>
</organism>
<evidence type="ECO:0000313" key="2">
    <source>
        <dbReference type="EMBL" id="KIN94105.1"/>
    </source>
</evidence>
<dbReference type="InParanoid" id="A0A0C3NEA1"/>
<dbReference type="EMBL" id="KN832114">
    <property type="protein sequence ID" value="KIN94105.1"/>
    <property type="molecule type" value="Genomic_DNA"/>
</dbReference>
<reference evidence="2 3" key="1">
    <citation type="submission" date="2014-04" db="EMBL/GenBank/DDBJ databases">
        <authorList>
            <consortium name="DOE Joint Genome Institute"/>
            <person name="Kuo A."/>
            <person name="Kohler A."/>
            <person name="Costa M.D."/>
            <person name="Nagy L.G."/>
            <person name="Floudas D."/>
            <person name="Copeland A."/>
            <person name="Barry K.W."/>
            <person name="Cichocki N."/>
            <person name="Veneault-Fourrey C."/>
            <person name="LaButti K."/>
            <person name="Lindquist E.A."/>
            <person name="Lipzen A."/>
            <person name="Lundell T."/>
            <person name="Morin E."/>
            <person name="Murat C."/>
            <person name="Sun H."/>
            <person name="Tunlid A."/>
            <person name="Henrissat B."/>
            <person name="Grigoriev I.V."/>
            <person name="Hibbett D.S."/>
            <person name="Martin F."/>
            <person name="Nordberg H.P."/>
            <person name="Cantor M.N."/>
            <person name="Hua S.X."/>
        </authorList>
    </citation>
    <scope>NUCLEOTIDE SEQUENCE [LARGE SCALE GENOMIC DNA]</scope>
    <source>
        <strain evidence="2 3">Marx 270</strain>
    </source>
</reference>
<evidence type="ECO:0000256" key="1">
    <source>
        <dbReference type="SAM" id="MobiDB-lite"/>
    </source>
</evidence>
<sequence length="132" mass="15121">MSARNLTKEASPERVTRGERTARKARGTVLECARYDERTSRAPILSYKQNRLEALWIRKRGYLDNGCAEFYKIDVPRKGSASRMNDPKSERRDAELRERLWQDLEDGPSHKNANISGATGPIRTILTPTWST</sequence>
<evidence type="ECO:0000313" key="3">
    <source>
        <dbReference type="Proteomes" id="UP000054217"/>
    </source>
</evidence>
<proteinExistence type="predicted"/>
<dbReference type="Proteomes" id="UP000054217">
    <property type="component" value="Unassembled WGS sequence"/>
</dbReference>
<feature type="non-terminal residue" evidence="2">
    <location>
        <position position="132"/>
    </location>
</feature>
<keyword evidence="3" id="KW-1185">Reference proteome</keyword>
<feature type="compositionally biased region" description="Basic and acidic residues" evidence="1">
    <location>
        <begin position="1"/>
        <end position="22"/>
    </location>
</feature>
<dbReference type="AlphaFoldDB" id="A0A0C3NEA1"/>
<gene>
    <name evidence="2" type="ORF">M404DRAFT_1008603</name>
</gene>
<name>A0A0C3NEA1_PISTI</name>
<reference evidence="3" key="2">
    <citation type="submission" date="2015-01" db="EMBL/GenBank/DDBJ databases">
        <title>Evolutionary Origins and Diversification of the Mycorrhizal Mutualists.</title>
        <authorList>
            <consortium name="DOE Joint Genome Institute"/>
            <consortium name="Mycorrhizal Genomics Consortium"/>
            <person name="Kohler A."/>
            <person name="Kuo A."/>
            <person name="Nagy L.G."/>
            <person name="Floudas D."/>
            <person name="Copeland A."/>
            <person name="Barry K.W."/>
            <person name="Cichocki N."/>
            <person name="Veneault-Fourrey C."/>
            <person name="LaButti K."/>
            <person name="Lindquist E.A."/>
            <person name="Lipzen A."/>
            <person name="Lundell T."/>
            <person name="Morin E."/>
            <person name="Murat C."/>
            <person name="Riley R."/>
            <person name="Ohm R."/>
            <person name="Sun H."/>
            <person name="Tunlid A."/>
            <person name="Henrissat B."/>
            <person name="Grigoriev I.V."/>
            <person name="Hibbett D.S."/>
            <person name="Martin F."/>
        </authorList>
    </citation>
    <scope>NUCLEOTIDE SEQUENCE [LARGE SCALE GENOMIC DNA]</scope>
    <source>
        <strain evidence="3">Marx 270</strain>
    </source>
</reference>
<accession>A0A0C3NEA1</accession>
<feature type="region of interest" description="Disordered" evidence="1">
    <location>
        <begin position="1"/>
        <end position="23"/>
    </location>
</feature>